<proteinExistence type="predicted"/>
<evidence type="ECO:0000313" key="2">
    <source>
        <dbReference type="Proteomes" id="UP001059663"/>
    </source>
</evidence>
<name>A0AC61U2Y5_9MICO</name>
<dbReference type="Proteomes" id="UP001059663">
    <property type="component" value="Chromosome"/>
</dbReference>
<gene>
    <name evidence="1" type="ORF">LP422_18310</name>
</gene>
<organism evidence="1 2">
    <name type="scientific">Janibacter limosus</name>
    <dbReference type="NCBI Taxonomy" id="53458"/>
    <lineage>
        <taxon>Bacteria</taxon>
        <taxon>Bacillati</taxon>
        <taxon>Actinomycetota</taxon>
        <taxon>Actinomycetes</taxon>
        <taxon>Micrococcales</taxon>
        <taxon>Intrasporangiaceae</taxon>
        <taxon>Janibacter</taxon>
    </lineage>
</organism>
<evidence type="ECO:0000313" key="1">
    <source>
        <dbReference type="EMBL" id="UUZ44370.1"/>
    </source>
</evidence>
<reference evidence="1" key="1">
    <citation type="submission" date="2021-11" db="EMBL/GenBank/DDBJ databases">
        <title>Study of the species diversity of bacterial strains isolated from a unique natural object - Shulgan-Tash cave (Bashkiria).</title>
        <authorList>
            <person name="Sazanova A.L."/>
            <person name="Chirak E.R."/>
            <person name="Safronova V.I."/>
        </authorList>
    </citation>
    <scope>NUCLEOTIDE SEQUENCE</scope>
    <source>
        <strain evidence="1">P1</strain>
    </source>
</reference>
<protein>
    <submittedName>
        <fullName evidence="1">Acyl-CoA dehydrogenase family protein</fullName>
    </submittedName>
</protein>
<accession>A0AC61U2Y5</accession>
<sequence length="135" mass="15203">MAITEPDVGSDSGAIRTTAIKDGDEYVLNGEKIFVTSGERAELVVVWATLDRSPGQDRDQVLRGPSRQPRPAAGASGAQARHPRLRHRRLRPRRLPRARRGPPRATRRSRSRAASVAPCRPSTTRVRSWRRWHWA</sequence>
<dbReference type="EMBL" id="CP087977">
    <property type="protein sequence ID" value="UUZ44370.1"/>
    <property type="molecule type" value="Genomic_DNA"/>
</dbReference>